<evidence type="ECO:0000256" key="5">
    <source>
        <dbReference type="ARBA" id="ARBA00023170"/>
    </source>
</evidence>
<evidence type="ECO:0000256" key="3">
    <source>
        <dbReference type="ARBA" id="ARBA00022989"/>
    </source>
</evidence>
<dbReference type="Pfam" id="PF07686">
    <property type="entry name" value="V-set"/>
    <property type="match status" value="1"/>
</dbReference>
<dbReference type="GO" id="GO:0016020">
    <property type="term" value="C:membrane"/>
    <property type="evidence" value="ECO:0007669"/>
    <property type="project" value="UniProtKB-SubCell"/>
</dbReference>
<protein>
    <recommendedName>
        <fullName evidence="7">Immunoglobulin V-set domain-containing protein</fullName>
    </recommendedName>
</protein>
<evidence type="ECO:0000256" key="6">
    <source>
        <dbReference type="ARBA" id="ARBA00023319"/>
    </source>
</evidence>
<dbReference type="PANTHER" id="PTHR19256:SF65">
    <property type="entry name" value="T CELL RECEPTOR GAMMA CONSTANT 1-RELATED"/>
    <property type="match status" value="1"/>
</dbReference>
<dbReference type="Gene3D" id="2.60.40.10">
    <property type="entry name" value="Immunoglobulins"/>
    <property type="match status" value="1"/>
</dbReference>
<dbReference type="SMART" id="SM00406">
    <property type="entry name" value="IGv"/>
    <property type="match status" value="1"/>
</dbReference>
<dbReference type="InterPro" id="IPR036179">
    <property type="entry name" value="Ig-like_dom_sf"/>
</dbReference>
<keyword evidence="4" id="KW-0472">Membrane</keyword>
<dbReference type="SUPFAM" id="SSF48726">
    <property type="entry name" value="Immunoglobulin"/>
    <property type="match status" value="1"/>
</dbReference>
<keyword evidence="6" id="KW-0393">Immunoglobulin domain</keyword>
<keyword evidence="3" id="KW-1133">Transmembrane helix</keyword>
<dbReference type="InterPro" id="IPR013783">
    <property type="entry name" value="Ig-like_fold"/>
</dbReference>
<evidence type="ECO:0000256" key="1">
    <source>
        <dbReference type="ARBA" id="ARBA00004370"/>
    </source>
</evidence>
<dbReference type="InterPro" id="IPR013106">
    <property type="entry name" value="Ig_V-set"/>
</dbReference>
<dbReference type="AlphaFoldDB" id="A0A8C0V9J3"/>
<comment type="subcellular location">
    <subcellularLocation>
        <location evidence="1">Membrane</location>
    </subcellularLocation>
</comment>
<name>A0A8C0V9J3_CYACU</name>
<sequence length="144" mass="16750">LSWEFYPHAIPVLLLTGVDMQFVPVQTPELQNQMKGTSASMVRDWRDKTIVHWYRQLPGEPPKRILYVTGGTPVFDDNNNKNRFQVQDDPTQPVYHLMINSLTPRDSGIYYCAYWLALSLSGKEMEPLILETIYRQQSEESDQD</sequence>
<feature type="domain" description="Immunoglobulin V-set" evidence="7">
    <location>
        <begin position="27"/>
        <end position="114"/>
    </location>
</feature>
<proteinExistence type="predicted"/>
<keyword evidence="9" id="KW-1185">Reference proteome</keyword>
<dbReference type="Proteomes" id="UP000694410">
    <property type="component" value="Unplaced"/>
</dbReference>
<reference evidence="8" key="1">
    <citation type="submission" date="2025-08" db="UniProtKB">
        <authorList>
            <consortium name="Ensembl"/>
        </authorList>
    </citation>
    <scope>IDENTIFICATION</scope>
</reference>
<dbReference type="InterPro" id="IPR051117">
    <property type="entry name" value="TRG_var/const_region"/>
</dbReference>
<dbReference type="PANTHER" id="PTHR19256">
    <property type="entry name" value="T-CELL RECEPTOR GAMMA CHAIN"/>
    <property type="match status" value="1"/>
</dbReference>
<evidence type="ECO:0000313" key="8">
    <source>
        <dbReference type="Ensembl" id="ENSCCEP00000018434.1"/>
    </source>
</evidence>
<evidence type="ECO:0000256" key="4">
    <source>
        <dbReference type="ARBA" id="ARBA00023136"/>
    </source>
</evidence>
<keyword evidence="2" id="KW-0812">Transmembrane</keyword>
<dbReference type="Ensembl" id="ENSCCET00000028228.1">
    <property type="protein sequence ID" value="ENSCCEP00000018434.1"/>
    <property type="gene ID" value="ENSCCEG00000016902.1"/>
</dbReference>
<evidence type="ECO:0000256" key="2">
    <source>
        <dbReference type="ARBA" id="ARBA00022692"/>
    </source>
</evidence>
<evidence type="ECO:0000313" key="9">
    <source>
        <dbReference type="Proteomes" id="UP000694410"/>
    </source>
</evidence>
<accession>A0A8C0V9J3</accession>
<keyword evidence="5" id="KW-0675">Receptor</keyword>
<reference evidence="8" key="2">
    <citation type="submission" date="2025-09" db="UniProtKB">
        <authorList>
            <consortium name="Ensembl"/>
        </authorList>
    </citation>
    <scope>IDENTIFICATION</scope>
</reference>
<evidence type="ECO:0000259" key="7">
    <source>
        <dbReference type="SMART" id="SM00406"/>
    </source>
</evidence>
<organism evidence="8 9">
    <name type="scientific">Cyanistes caeruleus</name>
    <name type="common">Eurasian blue tit</name>
    <name type="synonym">Parus caeruleus</name>
    <dbReference type="NCBI Taxonomy" id="156563"/>
    <lineage>
        <taxon>Eukaryota</taxon>
        <taxon>Metazoa</taxon>
        <taxon>Chordata</taxon>
        <taxon>Craniata</taxon>
        <taxon>Vertebrata</taxon>
        <taxon>Euteleostomi</taxon>
        <taxon>Archelosauria</taxon>
        <taxon>Archosauria</taxon>
        <taxon>Dinosauria</taxon>
        <taxon>Saurischia</taxon>
        <taxon>Theropoda</taxon>
        <taxon>Coelurosauria</taxon>
        <taxon>Aves</taxon>
        <taxon>Neognathae</taxon>
        <taxon>Neoaves</taxon>
        <taxon>Telluraves</taxon>
        <taxon>Australaves</taxon>
        <taxon>Passeriformes</taxon>
        <taxon>Paridae</taxon>
        <taxon>Cyanistes</taxon>
    </lineage>
</organism>